<dbReference type="AlphaFoldDB" id="A0A9W7CH13"/>
<dbReference type="Gene3D" id="3.30.70.240">
    <property type="match status" value="1"/>
</dbReference>
<dbReference type="CDD" id="cd01434">
    <property type="entry name" value="EFG_mtEFG1_IV"/>
    <property type="match status" value="1"/>
</dbReference>
<dbReference type="GO" id="GO:0005739">
    <property type="term" value="C:mitochondrion"/>
    <property type="evidence" value="ECO:0007669"/>
    <property type="project" value="UniProtKB-SubCell"/>
</dbReference>
<reference evidence="9" key="1">
    <citation type="submission" date="2022-07" db="EMBL/GenBank/DDBJ databases">
        <title>Genome analysis of Parmales, a sister group of diatoms, reveals the evolutionary specialization of diatoms from phago-mixotrophs to photoautotrophs.</title>
        <authorList>
            <person name="Ban H."/>
            <person name="Sato S."/>
            <person name="Yoshikawa S."/>
            <person name="Kazumasa Y."/>
            <person name="Nakamura Y."/>
            <person name="Ichinomiya M."/>
            <person name="Saitoh K."/>
            <person name="Sato N."/>
            <person name="Blanc-Mathieu R."/>
            <person name="Endo H."/>
            <person name="Kuwata A."/>
            <person name="Ogata H."/>
        </authorList>
    </citation>
    <scope>NUCLEOTIDE SEQUENCE</scope>
</reference>
<dbReference type="SMART" id="SM00889">
    <property type="entry name" value="EFG_IV"/>
    <property type="match status" value="1"/>
</dbReference>
<dbReference type="GO" id="GO:0070125">
    <property type="term" value="P:mitochondrial translational elongation"/>
    <property type="evidence" value="ECO:0007669"/>
    <property type="project" value="UniProtKB-UniRule"/>
</dbReference>
<feature type="binding site" evidence="7">
    <location>
        <begin position="191"/>
        <end position="194"/>
    </location>
    <ligand>
        <name>GTP</name>
        <dbReference type="ChEBI" id="CHEBI:37565"/>
    </ligand>
</feature>
<dbReference type="FunFam" id="3.30.70.870:FF:000001">
    <property type="entry name" value="Elongation factor G"/>
    <property type="match status" value="1"/>
</dbReference>
<comment type="caution">
    <text evidence="9">The sequence shown here is derived from an EMBL/GenBank/DDBJ whole genome shotgun (WGS) entry which is preliminary data.</text>
</comment>
<dbReference type="InterPro" id="IPR014721">
    <property type="entry name" value="Ribsml_uS5_D2-typ_fold_subgr"/>
</dbReference>
<comment type="similarity">
    <text evidence="7">Belongs to the GTP-binding elongation factor family. EF-G/EF-2 subfamily.</text>
</comment>
<dbReference type="InterPro" id="IPR009000">
    <property type="entry name" value="Transl_B-barrel_sf"/>
</dbReference>
<dbReference type="InterPro" id="IPR035647">
    <property type="entry name" value="EFG_III/V"/>
</dbReference>
<keyword evidence="5 7" id="KW-0648">Protein biosynthesis</keyword>
<evidence type="ECO:0000256" key="5">
    <source>
        <dbReference type="ARBA" id="ARBA00022917"/>
    </source>
</evidence>
<dbReference type="Pfam" id="PF03144">
    <property type="entry name" value="GTP_EFTU_D2"/>
    <property type="match status" value="1"/>
</dbReference>
<keyword evidence="3 7" id="KW-0547">Nucleotide-binding</keyword>
<keyword evidence="4 7" id="KW-0251">Elongation factor</keyword>
<dbReference type="OrthoDB" id="198619at2759"/>
<dbReference type="HAMAP" id="MF_00054_B">
    <property type="entry name" value="EF_G_EF_2_B"/>
    <property type="match status" value="1"/>
</dbReference>
<evidence type="ECO:0000256" key="7">
    <source>
        <dbReference type="HAMAP-Rule" id="MF_03061"/>
    </source>
</evidence>
<dbReference type="NCBIfam" id="TIGR00484">
    <property type="entry name" value="EF-G"/>
    <property type="match status" value="1"/>
</dbReference>
<dbReference type="InterPro" id="IPR000795">
    <property type="entry name" value="T_Tr_GTP-bd_dom"/>
</dbReference>
<dbReference type="PANTHER" id="PTHR43636">
    <property type="entry name" value="ELONGATION FACTOR G, MITOCHONDRIAL"/>
    <property type="match status" value="1"/>
</dbReference>
<proteinExistence type="inferred from homology"/>
<dbReference type="GO" id="GO:0005525">
    <property type="term" value="F:GTP binding"/>
    <property type="evidence" value="ECO:0007669"/>
    <property type="project" value="UniProtKB-UniRule"/>
</dbReference>
<evidence type="ECO:0000313" key="10">
    <source>
        <dbReference type="Proteomes" id="UP001165082"/>
    </source>
</evidence>
<dbReference type="Pfam" id="PF14492">
    <property type="entry name" value="EFG_III"/>
    <property type="match status" value="1"/>
</dbReference>
<dbReference type="InterPro" id="IPR020568">
    <property type="entry name" value="Ribosomal_Su5_D2-typ_SF"/>
</dbReference>
<dbReference type="InterPro" id="IPR000640">
    <property type="entry name" value="EFG_V-like"/>
</dbReference>
<keyword evidence="6 7" id="KW-0342">GTP-binding</keyword>
<dbReference type="PROSITE" id="PS00301">
    <property type="entry name" value="G_TR_1"/>
    <property type="match status" value="1"/>
</dbReference>
<evidence type="ECO:0000256" key="2">
    <source>
        <dbReference type="ARBA" id="ARBA00005870"/>
    </source>
</evidence>
<dbReference type="InterPro" id="IPR004540">
    <property type="entry name" value="Transl_elong_EFG/EF2"/>
</dbReference>
<dbReference type="InterPro" id="IPR041095">
    <property type="entry name" value="EFG_II"/>
</dbReference>
<dbReference type="CDD" id="cd04091">
    <property type="entry name" value="mtEFG1_II_like"/>
    <property type="match status" value="1"/>
</dbReference>
<dbReference type="Proteomes" id="UP001165082">
    <property type="component" value="Unassembled WGS sequence"/>
</dbReference>
<dbReference type="InterPro" id="IPR031157">
    <property type="entry name" value="G_TR_CS"/>
</dbReference>
<dbReference type="GO" id="GO:0003746">
    <property type="term" value="F:translation elongation factor activity"/>
    <property type="evidence" value="ECO:0007669"/>
    <property type="project" value="UniProtKB-UniRule"/>
</dbReference>
<dbReference type="FunFam" id="2.40.30.10:FF:000022">
    <property type="entry name" value="Elongation factor G, mitochondrial"/>
    <property type="match status" value="1"/>
</dbReference>
<dbReference type="InterPro" id="IPR005225">
    <property type="entry name" value="Small_GTP-bd"/>
</dbReference>
<dbReference type="GO" id="GO:0009507">
    <property type="term" value="C:chloroplast"/>
    <property type="evidence" value="ECO:0007669"/>
    <property type="project" value="UniProtKB-SubCell"/>
</dbReference>
<sequence length="757" mass="84231">MECMEDCLMSKQNFPFLFFSIEMLRTFAAKRLQGAALRGIRQLPQIRLLSAVPADVPDEIFKKRNIGISAHVDSGKTTLTERILFYTGRINAIHDVKGKDGVGAKMDSMDLEREKGITIQSAATFCEWGDNHVNIIDTPGHVDFTIEVERALRVLDGGVLVLCGVSGVQSQSLTVDRQMKRYNVPRVAFINKLDRTGSNPDKVIEDLKERLKLNAAAVQIPIGLEGEHRGVIDLVREKMLIFEGDMGEIINEQEIPDDMKSLVEEKRMELIEKVGDVDEEIGEIFLMEEIPSIEVLQAGIRRSTIKCEFVPVFMGSAFKNKGVQPLLDGVIDYLPAPHEKKNVALDLDNDEAEVEVTCSSTAPLIALAFKLEEGKFGQLTYMRVYQGTLKRGGFITNVNTGKKIKVPRIVRMHSDDMQEIEEAGAGEVVAMFGIDCSSMDSFSDGTANLAMTSMFVPEPVMSLAITMDKNSNQANFGKALAKFGKEDPTLRISTDPISKQTILSGMGELHLEVYIERMKREYDVHVEVGQPSVNYKETITTKTAFNYVHKKQTGGSGQYAKVIGYIEPLEDLEDDDEKREEQFEFDNQVIGTNIPPEFVPSCEKGARDSMEKGGLIGCEVQNMRVALTDGQSHAVDSSDMAFRICMSAAVREAMKKATPQILEPIMKLEVVAPQEFQGTIVSGLNRRMGLIQSSDITEDASVEIVADMPLANMFGYSTDLRSITQGKGEFTMEYFDHMPVTRDIQADLIKKHLEEKN</sequence>
<evidence type="ECO:0000256" key="3">
    <source>
        <dbReference type="ARBA" id="ARBA00022741"/>
    </source>
</evidence>
<dbReference type="InterPro" id="IPR027417">
    <property type="entry name" value="P-loop_NTPase"/>
</dbReference>
<dbReference type="NCBIfam" id="NF009381">
    <property type="entry name" value="PRK12740.1-5"/>
    <property type="match status" value="1"/>
</dbReference>
<dbReference type="SMART" id="SM00838">
    <property type="entry name" value="EFG_C"/>
    <property type="match status" value="1"/>
</dbReference>
<accession>A0A9W7CH13</accession>
<comment type="similarity">
    <text evidence="2">Belongs to the TRAFAC class translation factor GTPase superfamily. Classic translation factor GTPase family. EF-G/EF-2 subfamily.</text>
</comment>
<evidence type="ECO:0000259" key="8">
    <source>
        <dbReference type="PROSITE" id="PS51722"/>
    </source>
</evidence>
<name>A0A9W7CH13_9STRA</name>
<dbReference type="SUPFAM" id="SSF52540">
    <property type="entry name" value="P-loop containing nucleoside triphosphate hydrolases"/>
    <property type="match status" value="1"/>
</dbReference>
<dbReference type="InterPro" id="IPR004161">
    <property type="entry name" value="EFTu-like_2"/>
</dbReference>
<evidence type="ECO:0000256" key="4">
    <source>
        <dbReference type="ARBA" id="ARBA00022768"/>
    </source>
</evidence>
<dbReference type="Pfam" id="PF03764">
    <property type="entry name" value="EFG_IV"/>
    <property type="match status" value="1"/>
</dbReference>
<gene>
    <name evidence="9" type="ORF">TrRE_jg11782</name>
</gene>
<comment type="function">
    <text evidence="7">Mitochondrial GTPase that catalyzes the GTP-dependent ribosomal translocation step during translation elongation. During this step, the ribosome changes from the pre-translocational (PRE) to the post-translocational (POST) state as the newly formed A-site-bound peptidyl-tRNA and P-site-bound deacylated tRNA move to the P and E sites, respectively. Catalyzes the coordinated movement of the two tRNA molecules, the mRNA and conformational changes in the ribosome.</text>
</comment>
<dbReference type="InterPro" id="IPR005517">
    <property type="entry name" value="Transl_elong_EFG/EF2_IV"/>
</dbReference>
<dbReference type="Gene3D" id="2.40.30.10">
    <property type="entry name" value="Translation factors"/>
    <property type="match status" value="1"/>
</dbReference>
<feature type="binding site" evidence="7">
    <location>
        <begin position="137"/>
        <end position="141"/>
    </location>
    <ligand>
        <name>GTP</name>
        <dbReference type="ChEBI" id="CHEBI:37565"/>
    </ligand>
</feature>
<dbReference type="GO" id="GO:0003924">
    <property type="term" value="F:GTPase activity"/>
    <property type="evidence" value="ECO:0007669"/>
    <property type="project" value="UniProtKB-UniRule"/>
</dbReference>
<comment type="pathway">
    <text evidence="7">Protein biosynthesis; polypeptide chain elongation.</text>
</comment>
<dbReference type="InterPro" id="IPR047872">
    <property type="entry name" value="EFG_IV"/>
</dbReference>
<dbReference type="PRINTS" id="PR00315">
    <property type="entry name" value="ELONGATNFCT"/>
</dbReference>
<keyword evidence="10" id="KW-1185">Reference proteome</keyword>
<dbReference type="Gene3D" id="3.40.50.300">
    <property type="entry name" value="P-loop containing nucleotide triphosphate hydrolases"/>
    <property type="match status" value="1"/>
</dbReference>
<dbReference type="PANTHER" id="PTHR43636:SF2">
    <property type="entry name" value="ELONGATION FACTOR G, MITOCHONDRIAL"/>
    <property type="match status" value="1"/>
</dbReference>
<dbReference type="CDD" id="cd01886">
    <property type="entry name" value="EF-G"/>
    <property type="match status" value="1"/>
</dbReference>
<dbReference type="Gene3D" id="3.30.230.10">
    <property type="match status" value="1"/>
</dbReference>
<evidence type="ECO:0000256" key="1">
    <source>
        <dbReference type="ARBA" id="ARBA00004229"/>
    </source>
</evidence>
<keyword evidence="7" id="KW-0496">Mitochondrion</keyword>
<evidence type="ECO:0000256" key="6">
    <source>
        <dbReference type="ARBA" id="ARBA00023134"/>
    </source>
</evidence>
<feature type="domain" description="Tr-type G" evidence="8">
    <location>
        <begin position="61"/>
        <end position="338"/>
    </location>
</feature>
<dbReference type="SUPFAM" id="SSF50447">
    <property type="entry name" value="Translation proteins"/>
    <property type="match status" value="1"/>
</dbReference>
<dbReference type="InterPro" id="IPR009022">
    <property type="entry name" value="EFG_III"/>
</dbReference>
<dbReference type="FunFam" id="3.40.50.300:FF:000029">
    <property type="entry name" value="Elongation factor G"/>
    <property type="match status" value="1"/>
</dbReference>
<protein>
    <recommendedName>
        <fullName evidence="7">Elongation factor G, mitochondrial</fullName>
        <shortName evidence="7">EF-Gmt</shortName>
    </recommendedName>
    <alternativeName>
        <fullName evidence="7">Elongation factor G 1, mitochondrial</fullName>
        <shortName evidence="7">mEF-G 1</shortName>
    </alternativeName>
    <alternativeName>
        <fullName evidence="7">Elongation factor G1</fullName>
    </alternativeName>
</protein>
<organism evidence="9 10">
    <name type="scientific">Triparma retinervis</name>
    <dbReference type="NCBI Taxonomy" id="2557542"/>
    <lineage>
        <taxon>Eukaryota</taxon>
        <taxon>Sar</taxon>
        <taxon>Stramenopiles</taxon>
        <taxon>Ochrophyta</taxon>
        <taxon>Bolidophyceae</taxon>
        <taxon>Parmales</taxon>
        <taxon>Triparmaceae</taxon>
        <taxon>Triparma</taxon>
    </lineage>
</organism>
<dbReference type="PROSITE" id="PS51722">
    <property type="entry name" value="G_TR_2"/>
    <property type="match status" value="1"/>
</dbReference>
<dbReference type="Pfam" id="PF00679">
    <property type="entry name" value="EFG_C"/>
    <property type="match status" value="1"/>
</dbReference>
<dbReference type="CDD" id="cd16262">
    <property type="entry name" value="EFG_III"/>
    <property type="match status" value="1"/>
</dbReference>
<dbReference type="SUPFAM" id="SSF54211">
    <property type="entry name" value="Ribosomal protein S5 domain 2-like"/>
    <property type="match status" value="1"/>
</dbReference>
<dbReference type="Gene3D" id="3.30.70.870">
    <property type="entry name" value="Elongation Factor G (Translational Gtpase), domain 3"/>
    <property type="match status" value="1"/>
</dbReference>
<comment type="subcellular location">
    <subcellularLocation>
        <location evidence="7">Mitochondrion</location>
    </subcellularLocation>
    <subcellularLocation>
        <location evidence="1">Plastid</location>
        <location evidence="1">Chloroplast</location>
    </subcellularLocation>
</comment>
<dbReference type="NCBIfam" id="TIGR00231">
    <property type="entry name" value="small_GTP"/>
    <property type="match status" value="1"/>
</dbReference>
<dbReference type="EMBL" id="BRXZ01000157">
    <property type="protein sequence ID" value="GMI06352.1"/>
    <property type="molecule type" value="Genomic_DNA"/>
</dbReference>
<feature type="binding site" evidence="7">
    <location>
        <begin position="70"/>
        <end position="77"/>
    </location>
    <ligand>
        <name>GTP</name>
        <dbReference type="ChEBI" id="CHEBI:37565"/>
    </ligand>
</feature>
<dbReference type="Pfam" id="PF00009">
    <property type="entry name" value="GTP_EFTU"/>
    <property type="match status" value="1"/>
</dbReference>
<dbReference type="SUPFAM" id="SSF54980">
    <property type="entry name" value="EF-G C-terminal domain-like"/>
    <property type="match status" value="2"/>
</dbReference>
<dbReference type="FunFam" id="3.30.230.10:FF:000003">
    <property type="entry name" value="Elongation factor G"/>
    <property type="match status" value="1"/>
</dbReference>
<dbReference type="FunFam" id="3.30.70.240:FF:000001">
    <property type="entry name" value="Elongation factor G"/>
    <property type="match status" value="1"/>
</dbReference>
<evidence type="ECO:0000313" key="9">
    <source>
        <dbReference type="EMBL" id="GMI06352.1"/>
    </source>
</evidence>